<dbReference type="AlphaFoldDB" id="A0A2M7Z6Z5"/>
<dbReference type="PANTHER" id="PTHR14969">
    <property type="entry name" value="SPHINGOSINE-1-PHOSPHATE PHOSPHOHYDROLASE"/>
    <property type="match status" value="1"/>
</dbReference>
<feature type="transmembrane region" description="Helical" evidence="1">
    <location>
        <begin position="55"/>
        <end position="82"/>
    </location>
</feature>
<keyword evidence="1" id="KW-1133">Transmembrane helix</keyword>
<feature type="domain" description="Phosphatidic acid phosphatase type 2/haloperoxidase" evidence="2">
    <location>
        <begin position="59"/>
        <end position="172"/>
    </location>
</feature>
<protein>
    <recommendedName>
        <fullName evidence="2">Phosphatidic acid phosphatase type 2/haloperoxidase domain-containing protein</fullName>
    </recommendedName>
</protein>
<evidence type="ECO:0000256" key="1">
    <source>
        <dbReference type="SAM" id="Phobius"/>
    </source>
</evidence>
<reference evidence="4" key="1">
    <citation type="submission" date="2017-09" db="EMBL/GenBank/DDBJ databases">
        <title>Depth-based differentiation of microbial function through sediment-hosted aquifers and enrichment of novel symbionts in the deep terrestrial subsurface.</title>
        <authorList>
            <person name="Probst A.J."/>
            <person name="Ladd B."/>
            <person name="Jarett J.K."/>
            <person name="Geller-Mcgrath D.E."/>
            <person name="Sieber C.M.K."/>
            <person name="Emerson J.B."/>
            <person name="Anantharaman K."/>
            <person name="Thomas B.C."/>
            <person name="Malmstrom R."/>
            <person name="Stieglmeier M."/>
            <person name="Klingl A."/>
            <person name="Woyke T."/>
            <person name="Ryan C.M."/>
            <person name="Banfield J.F."/>
        </authorList>
    </citation>
    <scope>NUCLEOTIDE SEQUENCE [LARGE SCALE GENOMIC DNA]</scope>
</reference>
<gene>
    <name evidence="3" type="ORF">CO137_01770</name>
</gene>
<evidence type="ECO:0000313" key="4">
    <source>
        <dbReference type="Proteomes" id="UP000230843"/>
    </source>
</evidence>
<dbReference type="Gene3D" id="1.20.144.10">
    <property type="entry name" value="Phosphatidic acid phosphatase type 2/haloperoxidase"/>
    <property type="match status" value="1"/>
</dbReference>
<dbReference type="EMBL" id="PFVJ01000038">
    <property type="protein sequence ID" value="PJA89897.1"/>
    <property type="molecule type" value="Genomic_DNA"/>
</dbReference>
<organism evidence="3 4">
    <name type="scientific">Candidatus Magasanikbacteria bacterium CG_4_9_14_3_um_filter_32_9</name>
    <dbReference type="NCBI Taxonomy" id="1974644"/>
    <lineage>
        <taxon>Bacteria</taxon>
        <taxon>Candidatus Magasanikiibacteriota</taxon>
    </lineage>
</organism>
<dbReference type="SMART" id="SM00014">
    <property type="entry name" value="acidPPc"/>
    <property type="match status" value="1"/>
</dbReference>
<dbReference type="InterPro" id="IPR000326">
    <property type="entry name" value="PAP2/HPO"/>
</dbReference>
<dbReference type="InterPro" id="IPR036938">
    <property type="entry name" value="PAP2/HPO_sf"/>
</dbReference>
<feature type="transmembrane region" description="Helical" evidence="1">
    <location>
        <begin position="26"/>
        <end position="49"/>
    </location>
</feature>
<keyword evidence="1" id="KW-0472">Membrane</keyword>
<dbReference type="SUPFAM" id="SSF48317">
    <property type="entry name" value="Acid phosphatase/Vanadium-dependent haloperoxidase"/>
    <property type="match status" value="1"/>
</dbReference>
<dbReference type="Pfam" id="PF01569">
    <property type="entry name" value="PAP2"/>
    <property type="match status" value="1"/>
</dbReference>
<feature type="transmembrane region" description="Helical" evidence="1">
    <location>
        <begin position="157"/>
        <end position="179"/>
    </location>
</feature>
<evidence type="ECO:0000259" key="2">
    <source>
        <dbReference type="SMART" id="SM00014"/>
    </source>
</evidence>
<evidence type="ECO:0000313" key="3">
    <source>
        <dbReference type="EMBL" id="PJA89897.1"/>
    </source>
</evidence>
<accession>A0A2M7Z6Z5</accession>
<dbReference type="PANTHER" id="PTHR14969:SF13">
    <property type="entry name" value="AT30094P"/>
    <property type="match status" value="1"/>
</dbReference>
<name>A0A2M7Z6Z5_9BACT</name>
<comment type="caution">
    <text evidence="3">The sequence shown here is derived from an EMBL/GenBank/DDBJ whole genome shotgun (WGS) entry which is preliminary data.</text>
</comment>
<keyword evidence="1" id="KW-0812">Transmembrane</keyword>
<dbReference type="Proteomes" id="UP000230843">
    <property type="component" value="Unassembled WGS sequence"/>
</dbReference>
<feature type="transmembrane region" description="Helical" evidence="1">
    <location>
        <begin position="113"/>
        <end position="137"/>
    </location>
</feature>
<sequence>MKKYSWNYKEFFKVNNQVGQNEALDFIMYFSSSWLIYIIATIVVLWGYFKFNGSVTFWLMFLALGISVILGLFLSLIISFIWPRKRPVAVLKNIKQLIIPLQIWKSFPSDHTLISFLFALMPLYFGADFFFVLTLFLLSAVVGYGRVYVGVHYPYDIFGGFLLALIVSPLSFFLALNLVF</sequence>
<proteinExistence type="predicted"/>